<reference evidence="1 2" key="1">
    <citation type="submission" date="2017-03" db="EMBL/GenBank/DDBJ databases">
        <authorList>
            <person name="Afonso C.L."/>
            <person name="Miller P.J."/>
            <person name="Scott M.A."/>
            <person name="Spackman E."/>
            <person name="Goraichik I."/>
            <person name="Dimitrov K.M."/>
            <person name="Suarez D.L."/>
            <person name="Swayne D.E."/>
        </authorList>
    </citation>
    <scope>NUCLEOTIDE SEQUENCE [LARGE SCALE GENOMIC DNA]</scope>
    <source>
        <strain evidence="1 2">CECT 7691</strain>
    </source>
</reference>
<dbReference type="OrthoDB" id="9799937at2"/>
<accession>A0A1Y5RCR6</accession>
<name>A0A1Y5RCR6_9PROT</name>
<keyword evidence="2" id="KW-1185">Reference proteome</keyword>
<dbReference type="AlphaFoldDB" id="A0A1Y5RCR6"/>
<dbReference type="InterPro" id="IPR009297">
    <property type="entry name" value="DUF952"/>
</dbReference>
<sequence length="119" mass="12872">MKIYVLVGAADWRRAEKAGVYEGSADDARDGFIHFSTAVQVAESAWKHRRGVKDLLLVAVDPDGLGPALQYEPSRGGALFPHLYGPLSLEHVHSVVPLSLDAAGRHKFPAEIPPFEAGE</sequence>
<gene>
    <name evidence="1" type="ORF">OCH7691_00110</name>
</gene>
<evidence type="ECO:0008006" key="3">
    <source>
        <dbReference type="Google" id="ProtNLM"/>
    </source>
</evidence>
<dbReference type="InParanoid" id="A0A1Y5RCR6"/>
<protein>
    <recommendedName>
        <fullName evidence="3">DUF952 domain-containing protein</fullName>
    </recommendedName>
</protein>
<dbReference type="Proteomes" id="UP000193200">
    <property type="component" value="Unassembled WGS sequence"/>
</dbReference>
<proteinExistence type="predicted"/>
<dbReference type="EMBL" id="FWFR01000001">
    <property type="protein sequence ID" value="SLN11888.1"/>
    <property type="molecule type" value="Genomic_DNA"/>
</dbReference>
<organism evidence="1 2">
    <name type="scientific">Oceanibacterium hippocampi</name>
    <dbReference type="NCBI Taxonomy" id="745714"/>
    <lineage>
        <taxon>Bacteria</taxon>
        <taxon>Pseudomonadati</taxon>
        <taxon>Pseudomonadota</taxon>
        <taxon>Alphaproteobacteria</taxon>
        <taxon>Sneathiellales</taxon>
        <taxon>Sneathiellaceae</taxon>
        <taxon>Oceanibacterium</taxon>
    </lineage>
</organism>
<dbReference type="Gene3D" id="3.20.170.20">
    <property type="entry name" value="Protein of unknown function DUF952"/>
    <property type="match status" value="1"/>
</dbReference>
<evidence type="ECO:0000313" key="1">
    <source>
        <dbReference type="EMBL" id="SLN11888.1"/>
    </source>
</evidence>
<dbReference type="PANTHER" id="PTHR34129:SF1">
    <property type="entry name" value="DUF952 DOMAIN-CONTAINING PROTEIN"/>
    <property type="match status" value="1"/>
</dbReference>
<dbReference type="Pfam" id="PF06108">
    <property type="entry name" value="DUF952"/>
    <property type="match status" value="1"/>
</dbReference>
<evidence type="ECO:0000313" key="2">
    <source>
        <dbReference type="Proteomes" id="UP000193200"/>
    </source>
</evidence>
<dbReference type="RefSeq" id="WP_085881485.1">
    <property type="nucleotide sequence ID" value="NZ_FWFR01000001.1"/>
</dbReference>
<dbReference type="PANTHER" id="PTHR34129">
    <property type="entry name" value="BLR1139 PROTEIN"/>
    <property type="match status" value="1"/>
</dbReference>
<dbReference type="SUPFAM" id="SSF56399">
    <property type="entry name" value="ADP-ribosylation"/>
    <property type="match status" value="1"/>
</dbReference>